<evidence type="ECO:0008006" key="11">
    <source>
        <dbReference type="Google" id="ProtNLM"/>
    </source>
</evidence>
<name>A0AAN8XRK8_POLSC</name>
<dbReference type="EMBL" id="JAWJWF010000004">
    <property type="protein sequence ID" value="KAK6634287.1"/>
    <property type="molecule type" value="Genomic_DNA"/>
</dbReference>
<evidence type="ECO:0000313" key="10">
    <source>
        <dbReference type="Proteomes" id="UP001372834"/>
    </source>
</evidence>
<dbReference type="Proteomes" id="UP001359485">
    <property type="component" value="Unassembled WGS sequence"/>
</dbReference>
<keyword evidence="4" id="KW-0963">Cytoplasm</keyword>
<feature type="region of interest" description="Disordered" evidence="6">
    <location>
        <begin position="1"/>
        <end position="23"/>
    </location>
</feature>
<dbReference type="AlphaFoldDB" id="A0AAN8XRK8"/>
<evidence type="ECO:0000256" key="1">
    <source>
        <dbReference type="ARBA" id="ARBA00004123"/>
    </source>
</evidence>
<evidence type="ECO:0000256" key="2">
    <source>
        <dbReference type="ARBA" id="ARBA00004210"/>
    </source>
</evidence>
<evidence type="ECO:0000313" key="8">
    <source>
        <dbReference type="EMBL" id="KAK6645640.1"/>
    </source>
</evidence>
<dbReference type="InterPro" id="IPR029428">
    <property type="entry name" value="MCRIP"/>
</dbReference>
<proteinExistence type="inferred from homology"/>
<accession>A0AAN8XRK8</accession>
<evidence type="ECO:0000313" key="7">
    <source>
        <dbReference type="EMBL" id="KAK6634287.1"/>
    </source>
</evidence>
<reference evidence="8 10" key="1">
    <citation type="submission" date="2023-10" db="EMBL/GenBank/DDBJ databases">
        <title>Genomes of two closely related lineages of the louse Polyplax serrata with different host specificities.</title>
        <authorList>
            <person name="Martinu J."/>
            <person name="Tarabai H."/>
            <person name="Stefka J."/>
            <person name="Hypsa V."/>
        </authorList>
    </citation>
    <scope>NUCLEOTIDE SEQUENCE [LARGE SCALE GENOMIC DNA]</scope>
    <source>
        <strain evidence="7">98ZLc_SE</strain>
        <strain evidence="8">HR10_N</strain>
    </source>
</reference>
<evidence type="ECO:0000256" key="6">
    <source>
        <dbReference type="SAM" id="MobiDB-lite"/>
    </source>
</evidence>
<evidence type="ECO:0000256" key="5">
    <source>
        <dbReference type="ARBA" id="ARBA00023242"/>
    </source>
</evidence>
<keyword evidence="5" id="KW-0539">Nucleus</keyword>
<evidence type="ECO:0000313" key="9">
    <source>
        <dbReference type="Proteomes" id="UP001359485"/>
    </source>
</evidence>
<keyword evidence="9" id="KW-1185">Reference proteome</keyword>
<evidence type="ECO:0000256" key="3">
    <source>
        <dbReference type="ARBA" id="ARBA00010821"/>
    </source>
</evidence>
<dbReference type="Pfam" id="PF14799">
    <property type="entry name" value="FAM195"/>
    <property type="match status" value="1"/>
</dbReference>
<dbReference type="EMBL" id="JAWJWE010000001">
    <property type="protein sequence ID" value="KAK6645640.1"/>
    <property type="molecule type" value="Genomic_DNA"/>
</dbReference>
<gene>
    <name evidence="8" type="ORF">RUM43_001920</name>
    <name evidence="7" type="ORF">RUM44_004898</name>
</gene>
<dbReference type="GO" id="GO:0005634">
    <property type="term" value="C:nucleus"/>
    <property type="evidence" value="ECO:0007669"/>
    <property type="project" value="UniProtKB-SubCell"/>
</dbReference>
<dbReference type="GO" id="GO:0010494">
    <property type="term" value="C:cytoplasmic stress granule"/>
    <property type="evidence" value="ECO:0007669"/>
    <property type="project" value="UniProtKB-SubCell"/>
</dbReference>
<comment type="similarity">
    <text evidence="3">Belongs to the MCRIP family.</text>
</comment>
<comment type="subcellular location">
    <subcellularLocation>
        <location evidence="2">Cytoplasm</location>
        <location evidence="2">Stress granule</location>
    </subcellularLocation>
    <subcellularLocation>
        <location evidence="1">Nucleus</location>
    </subcellularLocation>
</comment>
<dbReference type="Proteomes" id="UP001372834">
    <property type="component" value="Unassembled WGS sequence"/>
</dbReference>
<organism evidence="8 10">
    <name type="scientific">Polyplax serrata</name>
    <name type="common">Common mouse louse</name>
    <dbReference type="NCBI Taxonomy" id="468196"/>
    <lineage>
        <taxon>Eukaryota</taxon>
        <taxon>Metazoa</taxon>
        <taxon>Ecdysozoa</taxon>
        <taxon>Arthropoda</taxon>
        <taxon>Hexapoda</taxon>
        <taxon>Insecta</taxon>
        <taxon>Pterygota</taxon>
        <taxon>Neoptera</taxon>
        <taxon>Paraneoptera</taxon>
        <taxon>Psocodea</taxon>
        <taxon>Troctomorpha</taxon>
        <taxon>Phthiraptera</taxon>
        <taxon>Anoplura</taxon>
        <taxon>Polyplacidae</taxon>
        <taxon>Polyplax</taxon>
    </lineage>
</organism>
<sequence>MSIPRQHYQSVNGGKRVAPNRMTQQIMSPLPQHDDIIKFVFDSWSKVNREFSEQNFSEAGHNPSVTYYEEREPNPLLKDFEPFDLEAWWAKRLVQNIQAASSSSS</sequence>
<evidence type="ECO:0000256" key="4">
    <source>
        <dbReference type="ARBA" id="ARBA00022490"/>
    </source>
</evidence>
<protein>
    <recommendedName>
        <fullName evidence="11">MAPK regulated corepressor interacting protein 2</fullName>
    </recommendedName>
</protein>
<comment type="caution">
    <text evidence="8">The sequence shown here is derived from an EMBL/GenBank/DDBJ whole genome shotgun (WGS) entry which is preliminary data.</text>
</comment>